<evidence type="ECO:0000313" key="11">
    <source>
        <dbReference type="Proteomes" id="UP000734854"/>
    </source>
</evidence>
<sequence length="280" mass="30576">MAAVVDQRNAMQALFALSDSFADEEEASGHGVPDLSTYSFSSSVHQNSVLNCSSSSLPAVGLVPASLLGQVNQQAVVDGLLSPARSHHALFHKPVLQGMKRASKLYRGVRQRHWGKWVAEIRLPRKRTRLWLGTFDTAEDAAMAYDRAAFKLRGEAARLNFPAPWRNVIHFPSPLLSTVDAKLDAICKSTAASPGKEKACAAVFAAANEDGGAKAEVIASECSSSPEEEEEEEKEKKPVDPLAASQMQDLKFADAPWEESECFKLFKYPSLEIDWDSILS</sequence>
<keyword evidence="5" id="KW-0804">Transcription</keyword>
<dbReference type="EMBL" id="JACMSC010000016">
    <property type="protein sequence ID" value="KAG6483313.1"/>
    <property type="molecule type" value="Genomic_DNA"/>
</dbReference>
<dbReference type="PROSITE" id="PS51032">
    <property type="entry name" value="AP2_ERF"/>
    <property type="match status" value="1"/>
</dbReference>
<feature type="domain" description="AP2/ERF" evidence="9">
    <location>
        <begin position="105"/>
        <end position="162"/>
    </location>
</feature>
<comment type="caution">
    <text evidence="10">The sequence shown here is derived from an EMBL/GenBank/DDBJ whole genome shotgun (WGS) entry which is preliminary data.</text>
</comment>
<evidence type="ECO:0000256" key="8">
    <source>
        <dbReference type="SAM" id="MobiDB-lite"/>
    </source>
</evidence>
<accession>A0A8J5FB20</accession>
<comment type="similarity">
    <text evidence="7">Belongs to the AP2/ERF transcription factor family. ERF subfamily.</text>
</comment>
<evidence type="ECO:0000256" key="4">
    <source>
        <dbReference type="ARBA" id="ARBA00023159"/>
    </source>
</evidence>
<evidence type="ECO:0000256" key="1">
    <source>
        <dbReference type="ARBA" id="ARBA00004123"/>
    </source>
</evidence>
<evidence type="ECO:0000256" key="6">
    <source>
        <dbReference type="ARBA" id="ARBA00023242"/>
    </source>
</evidence>
<keyword evidence="3" id="KW-0238">DNA-binding</keyword>
<feature type="region of interest" description="Disordered" evidence="8">
    <location>
        <begin position="222"/>
        <end position="245"/>
    </location>
</feature>
<dbReference type="AlphaFoldDB" id="A0A8J5FB20"/>
<dbReference type="InterPro" id="IPR001471">
    <property type="entry name" value="AP2/ERF_dom"/>
</dbReference>
<dbReference type="GO" id="GO:0005634">
    <property type="term" value="C:nucleus"/>
    <property type="evidence" value="ECO:0007669"/>
    <property type="project" value="UniProtKB-SubCell"/>
</dbReference>
<gene>
    <name evidence="10" type="ORF">ZIOFF_059957</name>
</gene>
<name>A0A8J5FB20_ZINOF</name>
<dbReference type="CDD" id="cd00018">
    <property type="entry name" value="AP2"/>
    <property type="match status" value="1"/>
</dbReference>
<reference evidence="10 11" key="1">
    <citation type="submission" date="2020-08" db="EMBL/GenBank/DDBJ databases">
        <title>Plant Genome Project.</title>
        <authorList>
            <person name="Zhang R.-G."/>
        </authorList>
    </citation>
    <scope>NUCLEOTIDE SEQUENCE [LARGE SCALE GENOMIC DNA]</scope>
    <source>
        <tissue evidence="10">Rhizome</tissue>
    </source>
</reference>
<evidence type="ECO:0000313" key="10">
    <source>
        <dbReference type="EMBL" id="KAG6483313.1"/>
    </source>
</evidence>
<dbReference type="GO" id="GO:0043565">
    <property type="term" value="F:sequence-specific DNA binding"/>
    <property type="evidence" value="ECO:0007669"/>
    <property type="project" value="TreeGrafter"/>
</dbReference>
<dbReference type="GO" id="GO:0003700">
    <property type="term" value="F:DNA-binding transcription factor activity"/>
    <property type="evidence" value="ECO:0007669"/>
    <property type="project" value="InterPro"/>
</dbReference>
<evidence type="ECO:0000259" key="9">
    <source>
        <dbReference type="PROSITE" id="PS51032"/>
    </source>
</evidence>
<dbReference type="FunFam" id="3.30.730.10:FF:000001">
    <property type="entry name" value="Ethylene-responsive transcription factor 2"/>
    <property type="match status" value="1"/>
</dbReference>
<protein>
    <recommendedName>
        <fullName evidence="9">AP2/ERF domain-containing protein</fullName>
    </recommendedName>
</protein>
<dbReference type="Pfam" id="PF00847">
    <property type="entry name" value="AP2"/>
    <property type="match status" value="1"/>
</dbReference>
<evidence type="ECO:0000256" key="2">
    <source>
        <dbReference type="ARBA" id="ARBA00023015"/>
    </source>
</evidence>
<dbReference type="PANTHER" id="PTHR31657:SF73">
    <property type="entry name" value="OS02G0752800 PROTEIN"/>
    <property type="match status" value="1"/>
</dbReference>
<evidence type="ECO:0000256" key="5">
    <source>
        <dbReference type="ARBA" id="ARBA00023163"/>
    </source>
</evidence>
<dbReference type="OrthoDB" id="663856at2759"/>
<dbReference type="Proteomes" id="UP000734854">
    <property type="component" value="Unassembled WGS sequence"/>
</dbReference>
<keyword evidence="4" id="KW-0010">Activator</keyword>
<dbReference type="SMART" id="SM00380">
    <property type="entry name" value="AP2"/>
    <property type="match status" value="1"/>
</dbReference>
<comment type="subcellular location">
    <subcellularLocation>
        <location evidence="1">Nucleus</location>
    </subcellularLocation>
</comment>
<dbReference type="InterPro" id="IPR051758">
    <property type="entry name" value="ERF/AP2-like"/>
</dbReference>
<keyword evidence="2" id="KW-0805">Transcription regulation</keyword>
<evidence type="ECO:0000256" key="7">
    <source>
        <dbReference type="ARBA" id="ARBA00024343"/>
    </source>
</evidence>
<organism evidence="10 11">
    <name type="scientific">Zingiber officinale</name>
    <name type="common">Ginger</name>
    <name type="synonym">Amomum zingiber</name>
    <dbReference type="NCBI Taxonomy" id="94328"/>
    <lineage>
        <taxon>Eukaryota</taxon>
        <taxon>Viridiplantae</taxon>
        <taxon>Streptophyta</taxon>
        <taxon>Embryophyta</taxon>
        <taxon>Tracheophyta</taxon>
        <taxon>Spermatophyta</taxon>
        <taxon>Magnoliopsida</taxon>
        <taxon>Liliopsida</taxon>
        <taxon>Zingiberales</taxon>
        <taxon>Zingiberaceae</taxon>
        <taxon>Zingiber</taxon>
    </lineage>
</organism>
<proteinExistence type="inferred from homology"/>
<keyword evidence="11" id="KW-1185">Reference proteome</keyword>
<dbReference type="PANTHER" id="PTHR31657">
    <property type="entry name" value="ETHYLENE-RESPONSIVE TRANSCRIPTION FACTOR ERF061"/>
    <property type="match status" value="1"/>
</dbReference>
<evidence type="ECO:0000256" key="3">
    <source>
        <dbReference type="ARBA" id="ARBA00023125"/>
    </source>
</evidence>
<keyword evidence="6" id="KW-0539">Nucleus</keyword>